<reference evidence="8 9" key="1">
    <citation type="submission" date="2018-05" db="EMBL/GenBank/DDBJ databases">
        <title>Genomic Encyclopedia of Type Strains, Phase IV (KMG-IV): sequencing the most valuable type-strain genomes for metagenomic binning, comparative biology and taxonomic classification.</title>
        <authorList>
            <person name="Goeker M."/>
        </authorList>
    </citation>
    <scope>NUCLEOTIDE SEQUENCE [LARGE SCALE GENOMIC DNA]</scope>
    <source>
        <strain evidence="8 9">DSM 29661</strain>
    </source>
</reference>
<comment type="catalytic activity">
    <reaction evidence="5 6">
        <text>L-methionyl-[protein] + [thioredoxin]-disulfide + H2O = L-methionyl-(R)-S-oxide-[protein] + [thioredoxin]-dithiol</text>
        <dbReference type="Rhea" id="RHEA:24164"/>
        <dbReference type="Rhea" id="RHEA-COMP:10698"/>
        <dbReference type="Rhea" id="RHEA-COMP:10700"/>
        <dbReference type="Rhea" id="RHEA-COMP:12313"/>
        <dbReference type="Rhea" id="RHEA-COMP:12314"/>
        <dbReference type="ChEBI" id="CHEBI:15377"/>
        <dbReference type="ChEBI" id="CHEBI:16044"/>
        <dbReference type="ChEBI" id="CHEBI:29950"/>
        <dbReference type="ChEBI" id="CHEBI:45764"/>
        <dbReference type="ChEBI" id="CHEBI:50058"/>
        <dbReference type="EC" id="1.8.4.12"/>
    </reaction>
</comment>
<dbReference type="Proteomes" id="UP000247555">
    <property type="component" value="Unassembled WGS sequence"/>
</dbReference>
<evidence type="ECO:0000256" key="3">
    <source>
        <dbReference type="ARBA" id="ARBA00022833"/>
    </source>
</evidence>
<dbReference type="InterPro" id="IPR011057">
    <property type="entry name" value="Mss4-like_sf"/>
</dbReference>
<comment type="similarity">
    <text evidence="1 6">Belongs to the MsrB Met sulfoxide reductase family.</text>
</comment>
<sequence length="135" mass="15122">MTDDLSRLSEAQWRARLTPEQFRVTRQGGTEYPFSGEHYRRSEPGQYHCVCCGAHLFDADVKFDAGCGWPSFWQEAPGAGIRRLRDRSHGMIRTEVRCGQCDAHLGHVFDDGPPPTGERYCINSVALTFTAQSAA</sequence>
<feature type="binding site" evidence="6">
    <location>
        <position position="101"/>
    </location>
    <ligand>
        <name>Zn(2+)</name>
        <dbReference type="ChEBI" id="CHEBI:29105"/>
    </ligand>
</feature>
<dbReference type="GO" id="GO:0033743">
    <property type="term" value="F:peptide-methionine (R)-S-oxide reductase activity"/>
    <property type="evidence" value="ECO:0007669"/>
    <property type="project" value="UniProtKB-UniRule"/>
</dbReference>
<name>A0A318KK57_9NEIS</name>
<accession>A0A318KK57</accession>
<dbReference type="PANTHER" id="PTHR10173">
    <property type="entry name" value="METHIONINE SULFOXIDE REDUCTASE"/>
    <property type="match status" value="1"/>
</dbReference>
<evidence type="ECO:0000256" key="4">
    <source>
        <dbReference type="ARBA" id="ARBA00023002"/>
    </source>
</evidence>
<evidence type="ECO:0000256" key="2">
    <source>
        <dbReference type="ARBA" id="ARBA00022723"/>
    </source>
</evidence>
<dbReference type="OrthoDB" id="9785497at2"/>
<proteinExistence type="inferred from homology"/>
<evidence type="ECO:0000259" key="7">
    <source>
        <dbReference type="PROSITE" id="PS51790"/>
    </source>
</evidence>
<feature type="domain" description="MsrB" evidence="7">
    <location>
        <begin position="10"/>
        <end position="132"/>
    </location>
</feature>
<dbReference type="NCBIfam" id="TIGR00357">
    <property type="entry name" value="peptide-methionine (R)-S-oxide reductase MsrB"/>
    <property type="match status" value="1"/>
</dbReference>
<evidence type="ECO:0000313" key="9">
    <source>
        <dbReference type="Proteomes" id="UP000247555"/>
    </source>
</evidence>
<evidence type="ECO:0000256" key="6">
    <source>
        <dbReference type="HAMAP-Rule" id="MF_01400"/>
    </source>
</evidence>
<comment type="caution">
    <text evidence="8">The sequence shown here is derived from an EMBL/GenBank/DDBJ whole genome shotgun (WGS) entry which is preliminary data.</text>
</comment>
<dbReference type="FunFam" id="2.170.150.20:FF:000001">
    <property type="entry name" value="Peptide methionine sulfoxide reductase MsrB"/>
    <property type="match status" value="1"/>
</dbReference>
<dbReference type="GO" id="GO:0030091">
    <property type="term" value="P:protein repair"/>
    <property type="evidence" value="ECO:0007669"/>
    <property type="project" value="InterPro"/>
</dbReference>
<dbReference type="GO" id="GO:0005737">
    <property type="term" value="C:cytoplasm"/>
    <property type="evidence" value="ECO:0007669"/>
    <property type="project" value="TreeGrafter"/>
</dbReference>
<evidence type="ECO:0000313" key="8">
    <source>
        <dbReference type="EMBL" id="PXX76998.1"/>
    </source>
</evidence>
<dbReference type="InterPro" id="IPR002579">
    <property type="entry name" value="Met_Sox_Rdtase_MsrB_dom"/>
</dbReference>
<dbReference type="Gene3D" id="2.170.150.20">
    <property type="entry name" value="Peptide methionine sulfoxide reductase"/>
    <property type="match status" value="1"/>
</dbReference>
<dbReference type="HAMAP" id="MF_01400">
    <property type="entry name" value="MsrB"/>
    <property type="match status" value="1"/>
</dbReference>
<keyword evidence="3 6" id="KW-0862">Zinc</keyword>
<evidence type="ECO:0000256" key="5">
    <source>
        <dbReference type="ARBA" id="ARBA00048488"/>
    </source>
</evidence>
<dbReference type="InterPro" id="IPR028427">
    <property type="entry name" value="Met_Sox_Rdtase_MsrB"/>
</dbReference>
<keyword evidence="4 6" id="KW-0560">Oxidoreductase</keyword>
<dbReference type="RefSeq" id="WP_110391602.1">
    <property type="nucleotide sequence ID" value="NZ_CALCOA010000171.1"/>
</dbReference>
<organism evidence="8 9">
    <name type="scientific">Rivihabitans pingtungensis</name>
    <dbReference type="NCBI Taxonomy" id="1054498"/>
    <lineage>
        <taxon>Bacteria</taxon>
        <taxon>Pseudomonadati</taxon>
        <taxon>Pseudomonadota</taxon>
        <taxon>Betaproteobacteria</taxon>
        <taxon>Neisseriales</taxon>
        <taxon>Aquaspirillaceae</taxon>
        <taxon>Rivihabitans</taxon>
    </lineage>
</organism>
<comment type="cofactor">
    <cofactor evidence="6">
        <name>Zn(2+)</name>
        <dbReference type="ChEBI" id="CHEBI:29105"/>
    </cofactor>
    <text evidence="6">Binds 1 zinc ion per subunit. The zinc ion is important for the structural integrity of the protein.</text>
</comment>
<feature type="binding site" evidence="6">
    <location>
        <position position="49"/>
    </location>
    <ligand>
        <name>Zn(2+)</name>
        <dbReference type="ChEBI" id="CHEBI:29105"/>
    </ligand>
</feature>
<dbReference type="PROSITE" id="PS51790">
    <property type="entry name" value="MSRB"/>
    <property type="match status" value="1"/>
</dbReference>
<dbReference type="Pfam" id="PF01641">
    <property type="entry name" value="SelR"/>
    <property type="match status" value="1"/>
</dbReference>
<feature type="active site" description="Nucleophile" evidence="6">
    <location>
        <position position="121"/>
    </location>
</feature>
<gene>
    <name evidence="6" type="primary">msrB</name>
    <name evidence="8" type="ORF">DFR34_12058</name>
</gene>
<dbReference type="SUPFAM" id="SSF51316">
    <property type="entry name" value="Mss4-like"/>
    <property type="match status" value="1"/>
</dbReference>
<dbReference type="AlphaFoldDB" id="A0A318KK57"/>
<protein>
    <recommendedName>
        <fullName evidence="6">Peptide methionine sulfoxide reductase MsrB</fullName>
        <ecNumber evidence="6">1.8.4.12</ecNumber>
    </recommendedName>
    <alternativeName>
        <fullName evidence="6">Peptide-methionine (R)-S-oxide reductase</fullName>
    </alternativeName>
</protein>
<dbReference type="PANTHER" id="PTHR10173:SF52">
    <property type="entry name" value="METHIONINE-R-SULFOXIDE REDUCTASE B1"/>
    <property type="match status" value="1"/>
</dbReference>
<evidence type="ECO:0000256" key="1">
    <source>
        <dbReference type="ARBA" id="ARBA00007174"/>
    </source>
</evidence>
<keyword evidence="9" id="KW-1185">Reference proteome</keyword>
<keyword evidence="2 6" id="KW-0479">Metal-binding</keyword>
<dbReference type="GO" id="GO:0006979">
    <property type="term" value="P:response to oxidative stress"/>
    <property type="evidence" value="ECO:0007669"/>
    <property type="project" value="InterPro"/>
</dbReference>
<dbReference type="EMBL" id="QJKI01000020">
    <property type="protein sequence ID" value="PXX76998.1"/>
    <property type="molecule type" value="Genomic_DNA"/>
</dbReference>
<dbReference type="GO" id="GO:0008270">
    <property type="term" value="F:zinc ion binding"/>
    <property type="evidence" value="ECO:0007669"/>
    <property type="project" value="UniProtKB-UniRule"/>
</dbReference>
<feature type="binding site" evidence="6">
    <location>
        <position position="52"/>
    </location>
    <ligand>
        <name>Zn(2+)</name>
        <dbReference type="ChEBI" id="CHEBI:29105"/>
    </ligand>
</feature>
<dbReference type="EC" id="1.8.4.12" evidence="6"/>
<feature type="binding site" evidence="6">
    <location>
        <position position="98"/>
    </location>
    <ligand>
        <name>Zn(2+)</name>
        <dbReference type="ChEBI" id="CHEBI:29105"/>
    </ligand>
</feature>